<dbReference type="AlphaFoldDB" id="A0A5P2X6F9"/>
<gene>
    <name evidence="1" type="ORF">CP982_19175</name>
</gene>
<accession>A0A5P2X6F9</accession>
<name>A0A5P2X6F9_STRST</name>
<dbReference type="KEGG" id="sspb:CP982_19175"/>
<protein>
    <submittedName>
        <fullName evidence="1">Uncharacterized protein</fullName>
    </submittedName>
</protein>
<dbReference type="EMBL" id="CP023690">
    <property type="protein sequence ID" value="QEV60583.1"/>
    <property type="molecule type" value="Genomic_DNA"/>
</dbReference>
<proteinExistence type="predicted"/>
<organism evidence="1 2">
    <name type="scientific">Streptomyces spectabilis</name>
    <dbReference type="NCBI Taxonomy" id="68270"/>
    <lineage>
        <taxon>Bacteria</taxon>
        <taxon>Bacillati</taxon>
        <taxon>Actinomycetota</taxon>
        <taxon>Actinomycetes</taxon>
        <taxon>Kitasatosporales</taxon>
        <taxon>Streptomycetaceae</taxon>
        <taxon>Streptomyces</taxon>
    </lineage>
</organism>
<evidence type="ECO:0000313" key="1">
    <source>
        <dbReference type="EMBL" id="QEV60583.1"/>
    </source>
</evidence>
<sequence>MTVGASPLSMLMLTGITGSSVGLAKWTLVQQPCPPMSEGKTWAAHALESAYQTVAAGARVKRSQKSSYP</sequence>
<dbReference type="Proteomes" id="UP000326505">
    <property type="component" value="Chromosome"/>
</dbReference>
<reference evidence="1 2" key="1">
    <citation type="submission" date="2017-09" db="EMBL/GenBank/DDBJ databases">
        <authorList>
            <person name="Lee N."/>
            <person name="Cho B.-K."/>
        </authorList>
    </citation>
    <scope>NUCLEOTIDE SEQUENCE [LARGE SCALE GENOMIC DNA]</scope>
    <source>
        <strain evidence="1 2">ATCC 27465</strain>
    </source>
</reference>
<evidence type="ECO:0000313" key="2">
    <source>
        <dbReference type="Proteomes" id="UP000326505"/>
    </source>
</evidence>